<dbReference type="Proteomes" id="UP000004913">
    <property type="component" value="Unassembled WGS sequence"/>
</dbReference>
<gene>
    <name evidence="1" type="ORF">HMPREF9455_03124</name>
</gene>
<dbReference type="STRING" id="742766.HMPREF9455_03124"/>
<dbReference type="AlphaFoldDB" id="F5J1A7"/>
<comment type="caution">
    <text evidence="1">The sequence shown here is derived from an EMBL/GenBank/DDBJ whole genome shotgun (WGS) entry which is preliminary data.</text>
</comment>
<organism evidence="1 2">
    <name type="scientific">Dysgonomonas gadei ATCC BAA-286</name>
    <dbReference type="NCBI Taxonomy" id="742766"/>
    <lineage>
        <taxon>Bacteria</taxon>
        <taxon>Pseudomonadati</taxon>
        <taxon>Bacteroidota</taxon>
        <taxon>Bacteroidia</taxon>
        <taxon>Bacteroidales</taxon>
        <taxon>Dysgonomonadaceae</taxon>
        <taxon>Dysgonomonas</taxon>
    </lineage>
</organism>
<protein>
    <submittedName>
        <fullName evidence="1">Uncharacterized protein</fullName>
    </submittedName>
</protein>
<sequence>MTLKEAQKKWDDAIQMKVTHKANSVSAEELTKMASGSWNVPIKVLFVKMGVTSSRLIYSRQAAKEEKRQLSMVPGIKVIMTGAEAEIENLKDKVFEVTAGPQMMCGDLVVWLDGYSGAYCCEYLKIAEPKHEKDH</sequence>
<proteinExistence type="predicted"/>
<dbReference type="RefSeq" id="WP_006800657.1">
    <property type="nucleotide sequence ID" value="NZ_GL891987.1"/>
</dbReference>
<name>F5J1A7_9BACT</name>
<evidence type="ECO:0000313" key="1">
    <source>
        <dbReference type="EMBL" id="EGK00481.1"/>
    </source>
</evidence>
<keyword evidence="2" id="KW-1185">Reference proteome</keyword>
<evidence type="ECO:0000313" key="2">
    <source>
        <dbReference type="Proteomes" id="UP000004913"/>
    </source>
</evidence>
<dbReference type="HOGENOM" id="CLU_1882466_0_0_10"/>
<accession>F5J1A7</accession>
<reference evidence="1 2" key="1">
    <citation type="submission" date="2011-04" db="EMBL/GenBank/DDBJ databases">
        <title>The Genome Sequence of Dysgonomonas gadei ATCC BAA-286.</title>
        <authorList>
            <consortium name="The Broad Institute Genome Sequencing Platform"/>
            <person name="Earl A."/>
            <person name="Ward D."/>
            <person name="Feldgarden M."/>
            <person name="Gevers D."/>
            <person name="Pudlo N."/>
            <person name="Martens E."/>
            <person name="Allen-Vercoe E."/>
            <person name="Young S.K."/>
            <person name="Zeng Q."/>
            <person name="Gargeya S."/>
            <person name="Fitzgerald M."/>
            <person name="Haas B."/>
            <person name="Abouelleil A."/>
            <person name="Alvarado L."/>
            <person name="Arachchi H.M."/>
            <person name="Berlin A."/>
            <person name="Brown A."/>
            <person name="Chapman S.B."/>
            <person name="Chen Z."/>
            <person name="Dunbar C."/>
            <person name="Freedman E."/>
            <person name="Gearin G."/>
            <person name="Gellesch M."/>
            <person name="Goldberg J."/>
            <person name="Griggs A."/>
            <person name="Gujja S."/>
            <person name="Heiman D."/>
            <person name="Howarth C."/>
            <person name="Larson L."/>
            <person name="Lui A."/>
            <person name="MacDonald P.J.P."/>
            <person name="Mehta T."/>
            <person name="Montmayeur A."/>
            <person name="Murphy C."/>
            <person name="Neiman D."/>
            <person name="Pearson M."/>
            <person name="Priest M."/>
            <person name="Roberts A."/>
            <person name="Saif S."/>
            <person name="Shea T."/>
            <person name="Shenoy N."/>
            <person name="Sisk P."/>
            <person name="Stolte C."/>
            <person name="Sykes S."/>
            <person name="Yandava C."/>
            <person name="Wortman J."/>
            <person name="Nusbaum C."/>
            <person name="Birren B."/>
        </authorList>
    </citation>
    <scope>NUCLEOTIDE SEQUENCE [LARGE SCALE GENOMIC DNA]</scope>
    <source>
        <strain evidence="1 2">ATCC BAA-286</strain>
    </source>
</reference>
<dbReference type="EMBL" id="ADLV01000036">
    <property type="protein sequence ID" value="EGK00481.1"/>
    <property type="molecule type" value="Genomic_DNA"/>
</dbReference>